<reference evidence="1" key="1">
    <citation type="submission" date="2021-01" db="EMBL/GenBank/DDBJ databases">
        <authorList>
            <person name="Corre E."/>
            <person name="Pelletier E."/>
            <person name="Niang G."/>
            <person name="Scheremetjew M."/>
            <person name="Finn R."/>
            <person name="Kale V."/>
            <person name="Holt S."/>
            <person name="Cochrane G."/>
            <person name="Meng A."/>
            <person name="Brown T."/>
            <person name="Cohen L."/>
        </authorList>
    </citation>
    <scope>NUCLEOTIDE SEQUENCE</scope>
    <source>
        <strain evidence="1">Ms1</strain>
    </source>
</reference>
<protein>
    <submittedName>
        <fullName evidence="1">Uncharacterized protein</fullName>
    </submittedName>
</protein>
<evidence type="ECO:0000313" key="1">
    <source>
        <dbReference type="EMBL" id="CAD8915135.1"/>
    </source>
</evidence>
<gene>
    <name evidence="1" type="ORF">BSP0115_LOCUS8392</name>
</gene>
<dbReference type="AlphaFoldDB" id="A0A7S1CDP3"/>
<name>A0A7S1CDP3_9STRA</name>
<sequence length="123" mass="13671">MIDWSVRHVEIACYHNAPTCSHESPHTHCNGFVHAHFVLPALRVTSTSRREVHVEQHKVSMVCDDATALEVKGAEVDGRRSLSVRQYSLLACTLHQASGKAIFGSTWRQRAATVRGNATVREP</sequence>
<proteinExistence type="predicted"/>
<dbReference type="EMBL" id="HBFS01012185">
    <property type="protein sequence ID" value="CAD8915135.1"/>
    <property type="molecule type" value="Transcribed_RNA"/>
</dbReference>
<accession>A0A7S1CDP3</accession>
<organism evidence="1">
    <name type="scientific">Bicosoecida sp. CB-2014</name>
    <dbReference type="NCBI Taxonomy" id="1486930"/>
    <lineage>
        <taxon>Eukaryota</taxon>
        <taxon>Sar</taxon>
        <taxon>Stramenopiles</taxon>
        <taxon>Bigyra</taxon>
        <taxon>Opalozoa</taxon>
        <taxon>Bicosoecida</taxon>
    </lineage>
</organism>